<dbReference type="GO" id="GO:0005829">
    <property type="term" value="C:cytosol"/>
    <property type="evidence" value="ECO:0007669"/>
    <property type="project" value="TreeGrafter"/>
</dbReference>
<evidence type="ECO:0000256" key="1">
    <source>
        <dbReference type="ARBA" id="ARBA00013260"/>
    </source>
</evidence>
<dbReference type="FunFam" id="3.40.1490.10:FF:000001">
    <property type="entry name" value="Peptidyl-tRNA hydrolase 2"/>
    <property type="match status" value="1"/>
</dbReference>
<accession>A0A919SPZ4</accession>
<dbReference type="EMBL" id="BOQP01000028">
    <property type="protein sequence ID" value="GIM76860.1"/>
    <property type="molecule type" value="Genomic_DNA"/>
</dbReference>
<proteinExistence type="inferred from homology"/>
<comment type="similarity">
    <text evidence="3">Belongs to the PTH2 family.</text>
</comment>
<comment type="catalytic activity">
    <reaction evidence="4">
        <text>an N-acyl-L-alpha-aminoacyl-tRNA + H2O = an N-acyl-L-amino acid + a tRNA + H(+)</text>
        <dbReference type="Rhea" id="RHEA:54448"/>
        <dbReference type="Rhea" id="RHEA-COMP:10123"/>
        <dbReference type="Rhea" id="RHEA-COMP:13883"/>
        <dbReference type="ChEBI" id="CHEBI:15377"/>
        <dbReference type="ChEBI" id="CHEBI:15378"/>
        <dbReference type="ChEBI" id="CHEBI:59874"/>
        <dbReference type="ChEBI" id="CHEBI:78442"/>
        <dbReference type="ChEBI" id="CHEBI:138191"/>
        <dbReference type="EC" id="3.1.1.29"/>
    </reaction>
</comment>
<dbReference type="PANTHER" id="PTHR12649:SF11">
    <property type="entry name" value="PEPTIDYL-TRNA HYDROLASE 2, MITOCHONDRIAL"/>
    <property type="match status" value="1"/>
</dbReference>
<dbReference type="InterPro" id="IPR002833">
    <property type="entry name" value="PTH2"/>
</dbReference>
<name>A0A919SPZ4_9ACTN</name>
<evidence type="ECO:0000256" key="2">
    <source>
        <dbReference type="ARBA" id="ARBA00022801"/>
    </source>
</evidence>
<evidence type="ECO:0000256" key="3">
    <source>
        <dbReference type="ARBA" id="ARBA00038050"/>
    </source>
</evidence>
<dbReference type="NCBIfam" id="TIGR00283">
    <property type="entry name" value="arch_pth2"/>
    <property type="match status" value="1"/>
</dbReference>
<dbReference type="Gene3D" id="3.40.1490.10">
    <property type="entry name" value="Bit1"/>
    <property type="match status" value="1"/>
</dbReference>
<dbReference type="EC" id="3.1.1.29" evidence="1"/>
<sequence length="125" mass="12722">MGSGYAAAVERGTKLVVVVRADLAMGKGKIAAQVAHAAVTAALLEQETAAFAAWWRAGQPKVVLRIGSEAALTEIGERAKAAGLPVHAIRDAGRTQVSAGTMTCCAIGPGDTEQIDRVTGALALL</sequence>
<dbReference type="PANTHER" id="PTHR12649">
    <property type="entry name" value="PEPTIDYL-TRNA HYDROLASE 2"/>
    <property type="match status" value="1"/>
</dbReference>
<organism evidence="5 6">
    <name type="scientific">Winogradskya consettensis</name>
    <dbReference type="NCBI Taxonomy" id="113560"/>
    <lineage>
        <taxon>Bacteria</taxon>
        <taxon>Bacillati</taxon>
        <taxon>Actinomycetota</taxon>
        <taxon>Actinomycetes</taxon>
        <taxon>Micromonosporales</taxon>
        <taxon>Micromonosporaceae</taxon>
        <taxon>Winogradskya</taxon>
    </lineage>
</organism>
<dbReference type="NCBIfam" id="NF003314">
    <property type="entry name" value="PRK04322.1"/>
    <property type="match status" value="1"/>
</dbReference>
<keyword evidence="2 5" id="KW-0378">Hydrolase</keyword>
<gene>
    <name evidence="5" type="ORF">Aco04nite_52530</name>
</gene>
<dbReference type="AlphaFoldDB" id="A0A919SPZ4"/>
<protein>
    <recommendedName>
        <fullName evidence="1">peptidyl-tRNA hydrolase</fullName>
        <ecNumber evidence="1">3.1.1.29</ecNumber>
    </recommendedName>
</protein>
<dbReference type="Proteomes" id="UP000680865">
    <property type="component" value="Unassembled WGS sequence"/>
</dbReference>
<evidence type="ECO:0000313" key="5">
    <source>
        <dbReference type="EMBL" id="GIM76860.1"/>
    </source>
</evidence>
<evidence type="ECO:0000313" key="6">
    <source>
        <dbReference type="Proteomes" id="UP000680865"/>
    </source>
</evidence>
<evidence type="ECO:0000256" key="4">
    <source>
        <dbReference type="ARBA" id="ARBA00048707"/>
    </source>
</evidence>
<dbReference type="CDD" id="cd02430">
    <property type="entry name" value="PTH2"/>
    <property type="match status" value="1"/>
</dbReference>
<keyword evidence="6" id="KW-1185">Reference proteome</keyword>
<dbReference type="GO" id="GO:0004045">
    <property type="term" value="F:peptidyl-tRNA hydrolase activity"/>
    <property type="evidence" value="ECO:0007669"/>
    <property type="project" value="UniProtKB-EC"/>
</dbReference>
<reference evidence="5" key="1">
    <citation type="submission" date="2021-03" db="EMBL/GenBank/DDBJ databases">
        <title>Whole genome shotgun sequence of Actinoplanes consettensis NBRC 14913.</title>
        <authorList>
            <person name="Komaki H."/>
            <person name="Tamura T."/>
        </authorList>
    </citation>
    <scope>NUCLEOTIDE SEQUENCE</scope>
    <source>
        <strain evidence="5">NBRC 14913</strain>
    </source>
</reference>
<dbReference type="SUPFAM" id="SSF102462">
    <property type="entry name" value="Peptidyl-tRNA hydrolase II"/>
    <property type="match status" value="1"/>
</dbReference>
<dbReference type="InterPro" id="IPR023476">
    <property type="entry name" value="Pep_tRNA_hydro_II_dom_sf"/>
</dbReference>
<comment type="caution">
    <text evidence="5">The sequence shown here is derived from an EMBL/GenBank/DDBJ whole genome shotgun (WGS) entry which is preliminary data.</text>
</comment>
<dbReference type="Pfam" id="PF01981">
    <property type="entry name" value="PTH2"/>
    <property type="match status" value="1"/>
</dbReference>